<dbReference type="Proteomes" id="UP000236161">
    <property type="component" value="Unassembled WGS sequence"/>
</dbReference>
<evidence type="ECO:0000256" key="5">
    <source>
        <dbReference type="ARBA" id="ARBA00023242"/>
    </source>
</evidence>
<dbReference type="InterPro" id="IPR036638">
    <property type="entry name" value="HLH_DNA-bd_sf"/>
</dbReference>
<dbReference type="EMBL" id="KZ452018">
    <property type="protein sequence ID" value="PKA50727.1"/>
    <property type="molecule type" value="Genomic_DNA"/>
</dbReference>
<proteinExistence type="inferred from homology"/>
<dbReference type="Pfam" id="PF23177">
    <property type="entry name" value="bHLH_IRO3"/>
    <property type="match status" value="1"/>
</dbReference>
<keyword evidence="4" id="KW-0804">Transcription</keyword>
<dbReference type="InterPro" id="IPR057075">
    <property type="entry name" value="bHLH_IRO3"/>
</dbReference>
<dbReference type="InterPro" id="IPR011598">
    <property type="entry name" value="bHLH_dom"/>
</dbReference>
<evidence type="ECO:0000256" key="1">
    <source>
        <dbReference type="ARBA" id="ARBA00005510"/>
    </source>
</evidence>
<dbReference type="GO" id="GO:0046983">
    <property type="term" value="F:protein dimerization activity"/>
    <property type="evidence" value="ECO:0007669"/>
    <property type="project" value="InterPro"/>
</dbReference>
<evidence type="ECO:0000313" key="9">
    <source>
        <dbReference type="Proteomes" id="UP000236161"/>
    </source>
</evidence>
<comment type="similarity">
    <text evidence="1">Belongs to the bHLH protein family.</text>
</comment>
<keyword evidence="9" id="KW-1185">Reference proteome</keyword>
<keyword evidence="2" id="KW-0805">Transcription regulation</keyword>
<reference evidence="8 9" key="1">
    <citation type="journal article" date="2017" name="Nature">
        <title>The Apostasia genome and the evolution of orchids.</title>
        <authorList>
            <person name="Zhang G.Q."/>
            <person name="Liu K.W."/>
            <person name="Li Z."/>
            <person name="Lohaus R."/>
            <person name="Hsiao Y.Y."/>
            <person name="Niu S.C."/>
            <person name="Wang J.Y."/>
            <person name="Lin Y.C."/>
            <person name="Xu Q."/>
            <person name="Chen L.J."/>
            <person name="Yoshida K."/>
            <person name="Fujiwara S."/>
            <person name="Wang Z.W."/>
            <person name="Zhang Y.Q."/>
            <person name="Mitsuda N."/>
            <person name="Wang M."/>
            <person name="Liu G.H."/>
            <person name="Pecoraro L."/>
            <person name="Huang H.X."/>
            <person name="Xiao X.J."/>
            <person name="Lin M."/>
            <person name="Wu X.Y."/>
            <person name="Wu W.L."/>
            <person name="Chen Y.Y."/>
            <person name="Chang S.B."/>
            <person name="Sakamoto S."/>
            <person name="Ohme-Takagi M."/>
            <person name="Yagi M."/>
            <person name="Zeng S.J."/>
            <person name="Shen C.Y."/>
            <person name="Yeh C.M."/>
            <person name="Luo Y.B."/>
            <person name="Tsai W.C."/>
            <person name="Van de Peer Y."/>
            <person name="Liu Z.J."/>
        </authorList>
    </citation>
    <scope>NUCLEOTIDE SEQUENCE [LARGE SCALE GENOMIC DNA]</scope>
    <source>
        <strain evidence="9">cv. Shenzhen</strain>
        <tissue evidence="8">Stem</tissue>
    </source>
</reference>
<evidence type="ECO:0000256" key="3">
    <source>
        <dbReference type="ARBA" id="ARBA00023125"/>
    </source>
</evidence>
<evidence type="ECO:0000256" key="2">
    <source>
        <dbReference type="ARBA" id="ARBA00023015"/>
    </source>
</evidence>
<keyword evidence="3" id="KW-0238">DNA-binding</keyword>
<dbReference type="STRING" id="1088818.A0A2I0A5A3"/>
<dbReference type="PANTHER" id="PTHR47075">
    <property type="entry name" value="TRANSCRIPTION FACTOR BHLH47"/>
    <property type="match status" value="1"/>
</dbReference>
<dbReference type="OrthoDB" id="1931098at2759"/>
<sequence length="210" mass="23550">MDTGSKLADKPVNESIPKRKNYCKVPKKIHKAEREKLKRDQLNDLFFQLGYALDSARQNNGKASVLSDAARLLRDLIAHVGSLRKENSALLSESQYVTVEKNELQDENGGLQAEIQRLKSELLRERIDGDPASSSSPSLPPPVFVLPLQQLEELPSPPVAKPPSSSHVVSRPHARYPTPCDSWPQEFLLSRNQKRPPRTAWREGEDQSLA</sequence>
<organism evidence="8 9">
    <name type="scientific">Apostasia shenzhenica</name>
    <dbReference type="NCBI Taxonomy" id="1088818"/>
    <lineage>
        <taxon>Eukaryota</taxon>
        <taxon>Viridiplantae</taxon>
        <taxon>Streptophyta</taxon>
        <taxon>Embryophyta</taxon>
        <taxon>Tracheophyta</taxon>
        <taxon>Spermatophyta</taxon>
        <taxon>Magnoliopsida</taxon>
        <taxon>Liliopsida</taxon>
        <taxon>Asparagales</taxon>
        <taxon>Orchidaceae</taxon>
        <taxon>Apostasioideae</taxon>
        <taxon>Apostasia</taxon>
    </lineage>
</organism>
<evidence type="ECO:0000256" key="6">
    <source>
        <dbReference type="SAM" id="MobiDB-lite"/>
    </source>
</evidence>
<gene>
    <name evidence="8" type="primary">BHLH47</name>
    <name evidence="8" type="ORF">AXF42_Ash017606</name>
</gene>
<feature type="compositionally biased region" description="Basic and acidic residues" evidence="6">
    <location>
        <begin position="200"/>
        <end position="210"/>
    </location>
</feature>
<dbReference type="Gene3D" id="4.10.280.10">
    <property type="entry name" value="Helix-loop-helix DNA-binding domain"/>
    <property type="match status" value="1"/>
</dbReference>
<feature type="compositionally biased region" description="Low complexity" evidence="6">
    <location>
        <begin position="162"/>
        <end position="171"/>
    </location>
</feature>
<evidence type="ECO:0000256" key="4">
    <source>
        <dbReference type="ARBA" id="ARBA00023163"/>
    </source>
</evidence>
<protein>
    <submittedName>
        <fullName evidence="8">Transcription factor bHLH47</fullName>
    </submittedName>
</protein>
<dbReference type="PROSITE" id="PS50888">
    <property type="entry name" value="BHLH"/>
    <property type="match status" value="1"/>
</dbReference>
<accession>A0A2I0A5A3</accession>
<dbReference type="SUPFAM" id="SSF47459">
    <property type="entry name" value="HLH, helix-loop-helix DNA-binding domain"/>
    <property type="match status" value="1"/>
</dbReference>
<keyword evidence="5" id="KW-0539">Nucleus</keyword>
<dbReference type="AlphaFoldDB" id="A0A2I0A5A3"/>
<evidence type="ECO:0000259" key="7">
    <source>
        <dbReference type="PROSITE" id="PS50888"/>
    </source>
</evidence>
<dbReference type="PANTHER" id="PTHR47075:SF9">
    <property type="entry name" value="TRANSCRIPTION FACTOR BHLH47"/>
    <property type="match status" value="1"/>
</dbReference>
<evidence type="ECO:0000313" key="8">
    <source>
        <dbReference type="EMBL" id="PKA50727.1"/>
    </source>
</evidence>
<dbReference type="GO" id="GO:0003677">
    <property type="term" value="F:DNA binding"/>
    <property type="evidence" value="ECO:0007669"/>
    <property type="project" value="UniProtKB-KW"/>
</dbReference>
<name>A0A2I0A5A3_9ASPA</name>
<feature type="region of interest" description="Disordered" evidence="6">
    <location>
        <begin position="154"/>
        <end position="210"/>
    </location>
</feature>
<feature type="domain" description="BHLH" evidence="7">
    <location>
        <begin position="26"/>
        <end position="76"/>
    </location>
</feature>